<dbReference type="EMBL" id="MTBC01000010">
    <property type="protein sequence ID" value="OQD41830.1"/>
    <property type="molecule type" value="Genomic_DNA"/>
</dbReference>
<dbReference type="InterPro" id="IPR006665">
    <property type="entry name" value="OmpA-like"/>
</dbReference>
<sequence length="444" mass="49831">MKFPLRTVGLMAFLFLFTAPVQSQFLKKLGKKAKEAAERTVERRVERETSKKTDQTLDSILEPSSKKPEPKSLPHPPNQDDDTLDTDTTNDNGATKNTNNNKAKEEPSLEVYSKFDFVPGDTPLFFDDFSNDFIGDFPAKWNTNAGGEVVNFSDSSEKWLELKSGYNIYFIPNSPKLPEDYTIEFDIRTVGVDKKTSSQAYLRVDLSDDDKFKEGQNFVQGHIPLCQYTPIGITAENRINGSREIYSTVEADIRDEILNVPHISIAVNKERFRLWVNETKHIDIPKLVAPNAVLNTLKFHLNNLKEGKERVFLTNIKLNEGGVDLRRKLIAEGKISTNGILFDSGSANIKPESMGIIRQIYQVLQQDSSIKLKIVGHTDADGDDTTNLKLSDARAQSVKKALTDVYGVAANRLTTEGKGELEPIADNTSIEGKTQNRRVEFIKL</sequence>
<evidence type="ECO:0000313" key="9">
    <source>
        <dbReference type="Proteomes" id="UP000191680"/>
    </source>
</evidence>
<dbReference type="PANTHER" id="PTHR30329">
    <property type="entry name" value="STATOR ELEMENT OF FLAGELLAR MOTOR COMPLEX"/>
    <property type="match status" value="1"/>
</dbReference>
<feature type="compositionally biased region" description="Low complexity" evidence="5">
    <location>
        <begin position="86"/>
        <end position="101"/>
    </location>
</feature>
<keyword evidence="6" id="KW-0732">Signal</keyword>
<dbReference type="SUPFAM" id="SSF103088">
    <property type="entry name" value="OmpA-like"/>
    <property type="match status" value="1"/>
</dbReference>
<dbReference type="PRINTS" id="PR01021">
    <property type="entry name" value="OMPADOMAIN"/>
</dbReference>
<feature type="signal peptide" evidence="6">
    <location>
        <begin position="1"/>
        <end position="23"/>
    </location>
</feature>
<evidence type="ECO:0000256" key="3">
    <source>
        <dbReference type="ARBA" id="ARBA00023237"/>
    </source>
</evidence>
<evidence type="ECO:0000313" key="8">
    <source>
        <dbReference type="EMBL" id="OQD41830.1"/>
    </source>
</evidence>
<feature type="domain" description="OmpA-like" evidence="7">
    <location>
        <begin position="329"/>
        <end position="444"/>
    </location>
</feature>
<dbReference type="AlphaFoldDB" id="A0A1V6LNP7"/>
<keyword evidence="2 4" id="KW-0472">Membrane</keyword>
<dbReference type="Proteomes" id="UP000191680">
    <property type="component" value="Unassembled WGS sequence"/>
</dbReference>
<dbReference type="InterPro" id="IPR006664">
    <property type="entry name" value="OMP_bac"/>
</dbReference>
<keyword evidence="9" id="KW-1185">Reference proteome</keyword>
<feature type="compositionally biased region" description="Basic and acidic residues" evidence="5">
    <location>
        <begin position="36"/>
        <end position="55"/>
    </location>
</feature>
<evidence type="ECO:0000256" key="1">
    <source>
        <dbReference type="ARBA" id="ARBA00004442"/>
    </source>
</evidence>
<feature type="chain" id="PRO_5012663893" description="OmpA-like domain-containing protein" evidence="6">
    <location>
        <begin position="24"/>
        <end position="444"/>
    </location>
</feature>
<dbReference type="Gene3D" id="3.30.1330.60">
    <property type="entry name" value="OmpA-like domain"/>
    <property type="match status" value="1"/>
</dbReference>
<dbReference type="GO" id="GO:0009279">
    <property type="term" value="C:cell outer membrane"/>
    <property type="evidence" value="ECO:0007669"/>
    <property type="project" value="UniProtKB-SubCell"/>
</dbReference>
<keyword evidence="3" id="KW-0998">Cell outer membrane</keyword>
<evidence type="ECO:0000256" key="4">
    <source>
        <dbReference type="PROSITE-ProRule" id="PRU00473"/>
    </source>
</evidence>
<feature type="region of interest" description="Disordered" evidence="5">
    <location>
        <begin position="36"/>
        <end position="106"/>
    </location>
</feature>
<evidence type="ECO:0000256" key="6">
    <source>
        <dbReference type="SAM" id="SignalP"/>
    </source>
</evidence>
<proteinExistence type="predicted"/>
<dbReference type="CDD" id="cd07185">
    <property type="entry name" value="OmpA_C-like"/>
    <property type="match status" value="1"/>
</dbReference>
<comment type="caution">
    <text evidence="8">The sequence shown here is derived from an EMBL/GenBank/DDBJ whole genome shotgun (WGS) entry which is preliminary data.</text>
</comment>
<dbReference type="PROSITE" id="PS51123">
    <property type="entry name" value="OMPA_2"/>
    <property type="match status" value="1"/>
</dbReference>
<name>A0A1V6LNP7_9FLAO</name>
<evidence type="ECO:0000259" key="7">
    <source>
        <dbReference type="PROSITE" id="PS51123"/>
    </source>
</evidence>
<dbReference type="Pfam" id="PF00691">
    <property type="entry name" value="OmpA"/>
    <property type="match status" value="1"/>
</dbReference>
<evidence type="ECO:0000256" key="5">
    <source>
        <dbReference type="SAM" id="MobiDB-lite"/>
    </source>
</evidence>
<gene>
    <name evidence="8" type="ORF">BUL40_13305</name>
</gene>
<dbReference type="InterPro" id="IPR050330">
    <property type="entry name" value="Bact_OuterMem_StrucFunc"/>
</dbReference>
<protein>
    <recommendedName>
        <fullName evidence="7">OmpA-like domain-containing protein</fullName>
    </recommendedName>
</protein>
<organism evidence="8 9">
    <name type="scientific">Croceivirga radicis</name>
    <dbReference type="NCBI Taxonomy" id="1929488"/>
    <lineage>
        <taxon>Bacteria</taxon>
        <taxon>Pseudomonadati</taxon>
        <taxon>Bacteroidota</taxon>
        <taxon>Flavobacteriia</taxon>
        <taxon>Flavobacteriales</taxon>
        <taxon>Flavobacteriaceae</taxon>
        <taxon>Croceivirga</taxon>
    </lineage>
</organism>
<evidence type="ECO:0000256" key="2">
    <source>
        <dbReference type="ARBA" id="ARBA00023136"/>
    </source>
</evidence>
<dbReference type="RefSeq" id="WP_080319649.1">
    <property type="nucleotide sequence ID" value="NZ_MTBC01000010.1"/>
</dbReference>
<accession>A0A1V6LNP7</accession>
<dbReference type="OrthoDB" id="9800869at2"/>
<dbReference type="InterPro" id="IPR036737">
    <property type="entry name" value="OmpA-like_sf"/>
</dbReference>
<reference evidence="8 9" key="1">
    <citation type="submission" date="2016-12" db="EMBL/GenBank/DDBJ databases">
        <authorList>
            <person name="Song W.-J."/>
            <person name="Kurnit D.M."/>
        </authorList>
    </citation>
    <scope>NUCLEOTIDE SEQUENCE [LARGE SCALE GENOMIC DNA]</scope>
    <source>
        <strain evidence="8 9">HSG9</strain>
    </source>
</reference>
<comment type="subcellular location">
    <subcellularLocation>
        <location evidence="1">Cell outer membrane</location>
    </subcellularLocation>
</comment>
<dbReference type="PANTHER" id="PTHR30329:SF21">
    <property type="entry name" value="LIPOPROTEIN YIAD-RELATED"/>
    <property type="match status" value="1"/>
</dbReference>